<feature type="transmembrane region" description="Helical" evidence="1">
    <location>
        <begin position="38"/>
        <end position="57"/>
    </location>
</feature>
<organism evidence="2 3">
    <name type="scientific">Gracilibacillus xinjiangensis</name>
    <dbReference type="NCBI Taxonomy" id="1193282"/>
    <lineage>
        <taxon>Bacteria</taxon>
        <taxon>Bacillati</taxon>
        <taxon>Bacillota</taxon>
        <taxon>Bacilli</taxon>
        <taxon>Bacillales</taxon>
        <taxon>Bacillaceae</taxon>
        <taxon>Gracilibacillus</taxon>
    </lineage>
</organism>
<evidence type="ECO:0008006" key="4">
    <source>
        <dbReference type="Google" id="ProtNLM"/>
    </source>
</evidence>
<name>A0ABV8WWD0_9BACI</name>
<dbReference type="Proteomes" id="UP001595882">
    <property type="component" value="Unassembled WGS sequence"/>
</dbReference>
<dbReference type="EMBL" id="JBHSDT010000008">
    <property type="protein sequence ID" value="MFC4403897.1"/>
    <property type="molecule type" value="Genomic_DNA"/>
</dbReference>
<keyword evidence="1" id="KW-0472">Membrane</keyword>
<evidence type="ECO:0000256" key="1">
    <source>
        <dbReference type="SAM" id="Phobius"/>
    </source>
</evidence>
<reference evidence="3" key="1">
    <citation type="journal article" date="2019" name="Int. J. Syst. Evol. Microbiol.">
        <title>The Global Catalogue of Microorganisms (GCM) 10K type strain sequencing project: providing services to taxonomists for standard genome sequencing and annotation.</title>
        <authorList>
            <consortium name="The Broad Institute Genomics Platform"/>
            <consortium name="The Broad Institute Genome Sequencing Center for Infectious Disease"/>
            <person name="Wu L."/>
            <person name="Ma J."/>
        </authorList>
    </citation>
    <scope>NUCLEOTIDE SEQUENCE [LARGE SCALE GENOMIC DNA]</scope>
    <source>
        <strain evidence="3">CCUG 37865</strain>
    </source>
</reference>
<evidence type="ECO:0000313" key="3">
    <source>
        <dbReference type="Proteomes" id="UP001595882"/>
    </source>
</evidence>
<comment type="caution">
    <text evidence="2">The sequence shown here is derived from an EMBL/GenBank/DDBJ whole genome shotgun (WGS) entry which is preliminary data.</text>
</comment>
<sequence>MKRKTKTIIGLLSSCVLSLLGCYYILTGIPDGMLRYIPYIFAGGGFIGAIGNVFVLIRD</sequence>
<protein>
    <recommendedName>
        <fullName evidence="4">Lipoprotein</fullName>
    </recommendedName>
</protein>
<proteinExistence type="predicted"/>
<keyword evidence="1" id="KW-0812">Transmembrane</keyword>
<gene>
    <name evidence="2" type="ORF">ACFOY7_12540</name>
</gene>
<keyword evidence="1" id="KW-1133">Transmembrane helix</keyword>
<accession>A0ABV8WWD0</accession>
<keyword evidence="3" id="KW-1185">Reference proteome</keyword>
<evidence type="ECO:0000313" key="2">
    <source>
        <dbReference type="EMBL" id="MFC4403897.1"/>
    </source>
</evidence>
<feature type="transmembrane region" description="Helical" evidence="1">
    <location>
        <begin position="7"/>
        <end position="26"/>
    </location>
</feature>
<dbReference type="PROSITE" id="PS51257">
    <property type="entry name" value="PROKAR_LIPOPROTEIN"/>
    <property type="match status" value="1"/>
</dbReference>
<dbReference type="RefSeq" id="WP_390252436.1">
    <property type="nucleotide sequence ID" value="NZ_JBHSDT010000008.1"/>
</dbReference>